<keyword evidence="1" id="KW-0812">Transmembrane</keyword>
<feature type="transmembrane region" description="Helical" evidence="1">
    <location>
        <begin position="35"/>
        <end position="59"/>
    </location>
</feature>
<accession>A0A0C3BVR2</accession>
<organism evidence="2 3">
    <name type="scientific">Hebeloma cylindrosporum</name>
    <dbReference type="NCBI Taxonomy" id="76867"/>
    <lineage>
        <taxon>Eukaryota</taxon>
        <taxon>Fungi</taxon>
        <taxon>Dikarya</taxon>
        <taxon>Basidiomycota</taxon>
        <taxon>Agaricomycotina</taxon>
        <taxon>Agaricomycetes</taxon>
        <taxon>Agaricomycetidae</taxon>
        <taxon>Agaricales</taxon>
        <taxon>Agaricineae</taxon>
        <taxon>Hymenogastraceae</taxon>
        <taxon>Hebeloma</taxon>
    </lineage>
</organism>
<evidence type="ECO:0000313" key="3">
    <source>
        <dbReference type="Proteomes" id="UP000053424"/>
    </source>
</evidence>
<evidence type="ECO:0000256" key="1">
    <source>
        <dbReference type="SAM" id="Phobius"/>
    </source>
</evidence>
<dbReference type="Proteomes" id="UP000053424">
    <property type="component" value="Unassembled WGS sequence"/>
</dbReference>
<evidence type="ECO:0000313" key="2">
    <source>
        <dbReference type="EMBL" id="KIM36159.1"/>
    </source>
</evidence>
<keyword evidence="1" id="KW-1133">Transmembrane helix</keyword>
<keyword evidence="1" id="KW-0472">Membrane</keyword>
<reference evidence="2 3" key="1">
    <citation type="submission" date="2014-04" db="EMBL/GenBank/DDBJ databases">
        <authorList>
            <consortium name="DOE Joint Genome Institute"/>
            <person name="Kuo A."/>
            <person name="Gay G."/>
            <person name="Dore J."/>
            <person name="Kohler A."/>
            <person name="Nagy L.G."/>
            <person name="Floudas D."/>
            <person name="Copeland A."/>
            <person name="Barry K.W."/>
            <person name="Cichocki N."/>
            <person name="Veneault-Fourrey C."/>
            <person name="LaButti K."/>
            <person name="Lindquist E.A."/>
            <person name="Lipzen A."/>
            <person name="Lundell T."/>
            <person name="Morin E."/>
            <person name="Murat C."/>
            <person name="Sun H."/>
            <person name="Tunlid A."/>
            <person name="Henrissat B."/>
            <person name="Grigoriev I.V."/>
            <person name="Hibbett D.S."/>
            <person name="Martin F."/>
            <person name="Nordberg H.P."/>
            <person name="Cantor M.N."/>
            <person name="Hua S.X."/>
        </authorList>
    </citation>
    <scope>NUCLEOTIDE SEQUENCE [LARGE SCALE GENOMIC DNA]</scope>
    <source>
        <strain evidence="3">h7</strain>
    </source>
</reference>
<protein>
    <submittedName>
        <fullName evidence="2">Uncharacterized protein</fullName>
    </submittedName>
</protein>
<sequence length="68" mass="8219">MIIIRHALFSDFISLYTYSTCVSIRRIFVRSSSKLISWHLTTWIHTSFRFTFTFGFFLYRPFLLSLDL</sequence>
<reference evidence="3" key="2">
    <citation type="submission" date="2015-01" db="EMBL/GenBank/DDBJ databases">
        <title>Evolutionary Origins and Diversification of the Mycorrhizal Mutualists.</title>
        <authorList>
            <consortium name="DOE Joint Genome Institute"/>
            <consortium name="Mycorrhizal Genomics Consortium"/>
            <person name="Kohler A."/>
            <person name="Kuo A."/>
            <person name="Nagy L.G."/>
            <person name="Floudas D."/>
            <person name="Copeland A."/>
            <person name="Barry K.W."/>
            <person name="Cichocki N."/>
            <person name="Veneault-Fourrey C."/>
            <person name="LaButti K."/>
            <person name="Lindquist E.A."/>
            <person name="Lipzen A."/>
            <person name="Lundell T."/>
            <person name="Morin E."/>
            <person name="Murat C."/>
            <person name="Riley R."/>
            <person name="Ohm R."/>
            <person name="Sun H."/>
            <person name="Tunlid A."/>
            <person name="Henrissat B."/>
            <person name="Grigoriev I.V."/>
            <person name="Hibbett D.S."/>
            <person name="Martin F."/>
        </authorList>
    </citation>
    <scope>NUCLEOTIDE SEQUENCE [LARGE SCALE GENOMIC DNA]</scope>
    <source>
        <strain evidence="3">h7</strain>
    </source>
</reference>
<proteinExistence type="predicted"/>
<gene>
    <name evidence="2" type="ORF">M413DRAFT_320825</name>
</gene>
<name>A0A0C3BVR2_HEBCY</name>
<dbReference type="EMBL" id="KN831808">
    <property type="protein sequence ID" value="KIM36159.1"/>
    <property type="molecule type" value="Genomic_DNA"/>
</dbReference>
<keyword evidence="3" id="KW-1185">Reference proteome</keyword>
<dbReference type="HOGENOM" id="CLU_2794229_0_0_1"/>
<dbReference type="AlphaFoldDB" id="A0A0C3BVR2"/>